<accession>A0ABX9N3N8</accession>
<dbReference type="EMBL" id="QWEE01000582">
    <property type="protein sequence ID" value="RII86857.1"/>
    <property type="molecule type" value="Genomic_DNA"/>
</dbReference>
<dbReference type="PROSITE" id="PS00099">
    <property type="entry name" value="THIOLASE_3"/>
    <property type="match status" value="1"/>
</dbReference>
<dbReference type="PROSITE" id="PS51318">
    <property type="entry name" value="TAT"/>
    <property type="match status" value="1"/>
</dbReference>
<reference evidence="1 2" key="1">
    <citation type="submission" date="2018-08" db="EMBL/GenBank/DDBJ databases">
        <title>Genome Sequence of Clavibacter michiganensis Subspecies type strains, and the Atypical Peach-Colored Strains Isolated from Tomato.</title>
        <authorList>
            <person name="Osdaghi E."/>
            <person name="Portier P."/>
            <person name="Briand M."/>
            <person name="Jacques M.-A."/>
        </authorList>
    </citation>
    <scope>NUCLEOTIDE SEQUENCE [LARGE SCALE GENOMIC DNA]</scope>
    <source>
        <strain evidence="1 2">CFBP 8216</strain>
    </source>
</reference>
<proteinExistence type="predicted"/>
<gene>
    <name evidence="1" type="ORF">DZF98_16310</name>
</gene>
<comment type="caution">
    <text evidence="1">The sequence shown here is derived from an EMBL/GenBank/DDBJ whole genome shotgun (WGS) entry which is preliminary data.</text>
</comment>
<dbReference type="InterPro" id="IPR020610">
    <property type="entry name" value="Thiolase_AS"/>
</dbReference>
<keyword evidence="2" id="KW-1185">Reference proteome</keyword>
<evidence type="ECO:0000313" key="1">
    <source>
        <dbReference type="EMBL" id="RII86857.1"/>
    </source>
</evidence>
<evidence type="ECO:0000313" key="2">
    <source>
        <dbReference type="Proteomes" id="UP000265355"/>
    </source>
</evidence>
<organism evidence="1 2">
    <name type="scientific">Clavibacter californiensis</name>
    <dbReference type="NCBI Taxonomy" id="1401995"/>
    <lineage>
        <taxon>Bacteria</taxon>
        <taxon>Bacillati</taxon>
        <taxon>Actinomycetota</taxon>
        <taxon>Actinomycetes</taxon>
        <taxon>Micrococcales</taxon>
        <taxon>Microbacteriaceae</taxon>
        <taxon>Clavibacter</taxon>
    </lineage>
</organism>
<sequence>MPQQSSSAFGNGLTRRSLLSAGVGAAAVGLLAACSGGGGGASGAA</sequence>
<dbReference type="Proteomes" id="UP000265355">
    <property type="component" value="Unassembled WGS sequence"/>
</dbReference>
<dbReference type="InterPro" id="IPR006311">
    <property type="entry name" value="TAT_signal"/>
</dbReference>
<name>A0ABX9N3N8_9MICO</name>
<feature type="non-terminal residue" evidence="1">
    <location>
        <position position="45"/>
    </location>
</feature>
<protein>
    <submittedName>
        <fullName evidence="1">Sugar ABC transporter substrate-binding protein</fullName>
    </submittedName>
</protein>